<dbReference type="AlphaFoldDB" id="A0A0L0G2M2"/>
<evidence type="ECO:0000256" key="4">
    <source>
        <dbReference type="ARBA" id="ARBA00023015"/>
    </source>
</evidence>
<feature type="compositionally biased region" description="Basic and acidic residues" evidence="7">
    <location>
        <begin position="809"/>
        <end position="820"/>
    </location>
</feature>
<feature type="region of interest" description="Disordered" evidence="7">
    <location>
        <begin position="150"/>
        <end position="254"/>
    </location>
</feature>
<dbReference type="PROSITE" id="PS50114">
    <property type="entry name" value="GATA_ZN_FINGER_2"/>
    <property type="match status" value="2"/>
</dbReference>
<dbReference type="GO" id="GO:0006355">
    <property type="term" value="P:regulation of DNA-templated transcription"/>
    <property type="evidence" value="ECO:0007669"/>
    <property type="project" value="InterPro"/>
</dbReference>
<accession>A0A0L0G2M2</accession>
<feature type="compositionally biased region" description="Basic residues" evidence="7">
    <location>
        <begin position="150"/>
        <end position="159"/>
    </location>
</feature>
<feature type="compositionally biased region" description="Polar residues" evidence="7">
    <location>
        <begin position="636"/>
        <end position="648"/>
    </location>
</feature>
<reference evidence="9 10" key="1">
    <citation type="submission" date="2011-02" db="EMBL/GenBank/DDBJ databases">
        <title>The Genome Sequence of Sphaeroforma arctica JP610.</title>
        <authorList>
            <consortium name="The Broad Institute Genome Sequencing Platform"/>
            <person name="Russ C."/>
            <person name="Cuomo C."/>
            <person name="Young S.K."/>
            <person name="Zeng Q."/>
            <person name="Gargeya S."/>
            <person name="Alvarado L."/>
            <person name="Berlin A."/>
            <person name="Chapman S.B."/>
            <person name="Chen Z."/>
            <person name="Freedman E."/>
            <person name="Gellesch M."/>
            <person name="Goldberg J."/>
            <person name="Griggs A."/>
            <person name="Gujja S."/>
            <person name="Heilman E."/>
            <person name="Heiman D."/>
            <person name="Howarth C."/>
            <person name="Mehta T."/>
            <person name="Neiman D."/>
            <person name="Pearson M."/>
            <person name="Roberts A."/>
            <person name="Saif S."/>
            <person name="Shea T."/>
            <person name="Shenoy N."/>
            <person name="Sisk P."/>
            <person name="Stolte C."/>
            <person name="Sykes S."/>
            <person name="White J."/>
            <person name="Yandava C."/>
            <person name="Burger G."/>
            <person name="Gray M.W."/>
            <person name="Holland P.W.H."/>
            <person name="King N."/>
            <person name="Lang F.B.F."/>
            <person name="Roger A.J."/>
            <person name="Ruiz-Trillo I."/>
            <person name="Haas B."/>
            <person name="Nusbaum C."/>
            <person name="Birren B."/>
        </authorList>
    </citation>
    <scope>NUCLEOTIDE SEQUENCE [LARGE SCALE GENOMIC DNA]</scope>
    <source>
        <strain evidence="9 10">JP610</strain>
    </source>
</reference>
<evidence type="ECO:0000256" key="2">
    <source>
        <dbReference type="ARBA" id="ARBA00022771"/>
    </source>
</evidence>
<evidence type="ECO:0000256" key="3">
    <source>
        <dbReference type="ARBA" id="ARBA00022833"/>
    </source>
</evidence>
<keyword evidence="4" id="KW-0805">Transcription regulation</keyword>
<feature type="compositionally biased region" description="Polar residues" evidence="7">
    <location>
        <begin position="332"/>
        <end position="350"/>
    </location>
</feature>
<evidence type="ECO:0000256" key="6">
    <source>
        <dbReference type="PROSITE-ProRule" id="PRU00094"/>
    </source>
</evidence>
<gene>
    <name evidence="9" type="ORF">SARC_04656</name>
</gene>
<dbReference type="Pfam" id="PF00320">
    <property type="entry name" value="GATA"/>
    <property type="match status" value="2"/>
</dbReference>
<dbReference type="Proteomes" id="UP000054560">
    <property type="component" value="Unassembled WGS sequence"/>
</dbReference>
<keyword evidence="3" id="KW-0862">Zinc</keyword>
<evidence type="ECO:0000256" key="5">
    <source>
        <dbReference type="ARBA" id="ARBA00023163"/>
    </source>
</evidence>
<keyword evidence="10" id="KW-1185">Reference proteome</keyword>
<feature type="region of interest" description="Disordered" evidence="7">
    <location>
        <begin position="582"/>
        <end position="621"/>
    </location>
</feature>
<evidence type="ECO:0000256" key="7">
    <source>
        <dbReference type="SAM" id="MobiDB-lite"/>
    </source>
</evidence>
<evidence type="ECO:0000313" key="10">
    <source>
        <dbReference type="Proteomes" id="UP000054560"/>
    </source>
</evidence>
<evidence type="ECO:0000313" key="9">
    <source>
        <dbReference type="EMBL" id="KNC83079.1"/>
    </source>
</evidence>
<feature type="compositionally biased region" description="Polar residues" evidence="7">
    <location>
        <begin position="612"/>
        <end position="621"/>
    </location>
</feature>
<dbReference type="SMART" id="SM00401">
    <property type="entry name" value="ZnF_GATA"/>
    <property type="match status" value="2"/>
</dbReference>
<dbReference type="RefSeq" id="XP_014156981.1">
    <property type="nucleotide sequence ID" value="XM_014301506.1"/>
</dbReference>
<dbReference type="Gene3D" id="3.30.50.10">
    <property type="entry name" value="Erythroid Transcription Factor GATA-1, subunit A"/>
    <property type="match status" value="2"/>
</dbReference>
<dbReference type="GeneID" id="25905160"/>
<feature type="compositionally biased region" description="Polar residues" evidence="7">
    <location>
        <begin position="357"/>
        <end position="369"/>
    </location>
</feature>
<feature type="compositionally biased region" description="Basic and acidic residues" evidence="7">
    <location>
        <begin position="649"/>
        <end position="672"/>
    </location>
</feature>
<evidence type="ECO:0000259" key="8">
    <source>
        <dbReference type="PROSITE" id="PS50114"/>
    </source>
</evidence>
<feature type="region of interest" description="Disordered" evidence="7">
    <location>
        <begin position="1057"/>
        <end position="1081"/>
    </location>
</feature>
<dbReference type="EMBL" id="KQ241866">
    <property type="protein sequence ID" value="KNC83079.1"/>
    <property type="molecule type" value="Genomic_DNA"/>
</dbReference>
<feature type="region of interest" description="Disordered" evidence="7">
    <location>
        <begin position="305"/>
        <end position="552"/>
    </location>
</feature>
<keyword evidence="1" id="KW-0479">Metal-binding</keyword>
<feature type="region of interest" description="Disordered" evidence="7">
    <location>
        <begin position="917"/>
        <end position="939"/>
    </location>
</feature>
<dbReference type="PROSITE" id="PS00344">
    <property type="entry name" value="GATA_ZN_FINGER_1"/>
    <property type="match status" value="1"/>
</dbReference>
<dbReference type="PANTHER" id="PTHR47172">
    <property type="entry name" value="OS01G0976800 PROTEIN"/>
    <property type="match status" value="1"/>
</dbReference>
<feature type="compositionally biased region" description="Polar residues" evidence="7">
    <location>
        <begin position="821"/>
        <end position="831"/>
    </location>
</feature>
<dbReference type="CDD" id="cd00202">
    <property type="entry name" value="ZnF_GATA"/>
    <property type="match status" value="2"/>
</dbReference>
<feature type="region of interest" description="Disordered" evidence="7">
    <location>
        <begin position="1102"/>
        <end position="1125"/>
    </location>
</feature>
<feature type="region of interest" description="Disordered" evidence="7">
    <location>
        <begin position="992"/>
        <end position="1040"/>
    </location>
</feature>
<dbReference type="eggNOG" id="KOG1601">
    <property type="taxonomic scope" value="Eukaryota"/>
</dbReference>
<feature type="compositionally biased region" description="Polar residues" evidence="7">
    <location>
        <begin position="192"/>
        <end position="203"/>
    </location>
</feature>
<feature type="compositionally biased region" description="Polar residues" evidence="7">
    <location>
        <begin position="1017"/>
        <end position="1035"/>
    </location>
</feature>
<dbReference type="InterPro" id="IPR000679">
    <property type="entry name" value="Znf_GATA"/>
</dbReference>
<feature type="domain" description="GATA-type" evidence="8">
    <location>
        <begin position="1119"/>
        <end position="1151"/>
    </location>
</feature>
<feature type="compositionally biased region" description="Low complexity" evidence="7">
    <location>
        <begin position="599"/>
        <end position="610"/>
    </location>
</feature>
<dbReference type="GO" id="GO:0043565">
    <property type="term" value="F:sequence-specific DNA binding"/>
    <property type="evidence" value="ECO:0007669"/>
    <property type="project" value="InterPro"/>
</dbReference>
<keyword evidence="5" id="KW-0804">Transcription</keyword>
<dbReference type="PANTHER" id="PTHR47172:SF24">
    <property type="entry name" value="GATA ZINC FINGER DOMAIN-CONTAINING PROTEIN 14-RELATED"/>
    <property type="match status" value="1"/>
</dbReference>
<sequence>MASPKTQHAAGLRPPVDPNEFEHAPVRSTLTNDFAQASLGPQRYNAKRNNNIAPAGGAPYGYGHVNAGPVQVFRQGYVNNQGTQQSSEAMVPQDEEKGGSEVSVCANCKGTSTTQWRRGNEGQVLCNACGIYERKNGTMRPLKLCDRRTFTRVKHKNGKKMTSQGDDAKGKSGGKQGKKKNDSQKKGQSQDAPQTKQKSSGTTKDPVRRSASGLESARVESIESGVKGQDQERPADTFRTAGPPERTIQRGVSGDVGGHASVTMQENSGYGCVSCPRPLTIADLNARRQQCHKCVSMGVYPVPGPDGPPPQYDGPRGPQPGYSGAYNGGTEAYTQGQPQFRPSTDMPTQQRDPRYQGTGSQGYNHSNPPDDTGAGYYQETNVRSAPPPRSMSSIPYRMPGQGRASRTQSDSLYPVAAKVRHPFATTHSQSNRDPEEQPHAPPQQVQGYARHGRGDPEFGYNEPQDRQEFFGAAGRQYSGDRSYGQPFPPGEARQDGDVGEHGPAWGSTQQGVYGSGANKFRYDENEGERERMVMQRTSSGPVRPYGGVGGPEQVLMAQNSMGHEGDEGERVYPERGYYSHQAIRKTGVYDPGSSAGGPTRRTTSSSHLRSPYGSNNSSTIVGSGTGKVLARLNQQLESSPGMGVQSSYEGREDIRDSRHNSGDVGPEREGEAGMKATPKIWGPYLNDDTVKEHTASEKYMANHQETNASPKSHRSYVGLHPHSPQDRATRSVSWQQQSSVRGASGHYSGVRSTLARHYTQQRHMDQAEAHGSIDERMSGGDGDPGQSQVNAHPSAPTHRTHTPAAFHPWHTEETLQRSEPKQQYVSSTSIAETREGHTQNAPAMESESMGEDDRGGRHVRTMTMPNTAADTDMGMDKRNASLSPHPQMRPSRHASPELSRVQRSFSDNYRVRSALDVGRDAPSSGSAVNGPRKFLVPPRMSANGVGGTRGSEATSMVAQGVQDVPKDVAGAHAMIDQHMSMGNYLDAPRASKMDHRGPAGSGRESAGGFGPTRRLHTYSSPRLMTKPSSNTTSPKISPIYARESGDVYMAEMRAPAAPMDSEEMRHHSSTSSSGSVDNRAYPYAHGSQAVGQISAYSHAPALGPGHASAKQSMSKLSGTSGQRQCTMCGATETAQWRSGADKEILCNSCGLRQNHFQNREEKNERRRKRYWANQEAKKTKGVQAQGNGNEQAGHQSKQQKEGMSQQPPAQHNQRAQQPRVTDHPQDDDGDTMMNSNEVYT</sequence>
<feature type="domain" description="GATA-type" evidence="8">
    <location>
        <begin position="99"/>
        <end position="152"/>
    </location>
</feature>
<dbReference type="OrthoDB" id="515401at2759"/>
<name>A0A0L0G2M2_9EUKA</name>
<feature type="region of interest" description="Disordered" evidence="7">
    <location>
        <begin position="760"/>
        <end position="905"/>
    </location>
</feature>
<feature type="compositionally biased region" description="Basic and acidic residues" evidence="7">
    <location>
        <begin position="520"/>
        <end position="533"/>
    </location>
</feature>
<feature type="region of interest" description="Disordered" evidence="7">
    <location>
        <begin position="703"/>
        <end position="748"/>
    </location>
</feature>
<dbReference type="SUPFAM" id="SSF57716">
    <property type="entry name" value="Glucocorticoid receptor-like (DNA-binding domain)"/>
    <property type="match status" value="2"/>
</dbReference>
<organism evidence="9 10">
    <name type="scientific">Sphaeroforma arctica JP610</name>
    <dbReference type="NCBI Taxonomy" id="667725"/>
    <lineage>
        <taxon>Eukaryota</taxon>
        <taxon>Ichthyosporea</taxon>
        <taxon>Ichthyophonida</taxon>
        <taxon>Sphaeroforma</taxon>
    </lineage>
</organism>
<evidence type="ECO:0000256" key="1">
    <source>
        <dbReference type="ARBA" id="ARBA00022723"/>
    </source>
</evidence>
<feature type="region of interest" description="Disordered" evidence="7">
    <location>
        <begin position="1"/>
        <end position="25"/>
    </location>
</feature>
<feature type="compositionally biased region" description="Low complexity" evidence="7">
    <location>
        <begin position="731"/>
        <end position="740"/>
    </location>
</feature>
<feature type="compositionally biased region" description="Polar residues" evidence="7">
    <location>
        <begin position="1182"/>
        <end position="1219"/>
    </location>
</feature>
<dbReference type="STRING" id="667725.A0A0L0G2M2"/>
<feature type="compositionally biased region" description="Basic and acidic residues" evidence="7">
    <location>
        <begin position="762"/>
        <end position="778"/>
    </location>
</feature>
<feature type="compositionally biased region" description="Polar residues" evidence="7">
    <location>
        <begin position="1109"/>
        <end position="1125"/>
    </location>
</feature>
<keyword evidence="2 6" id="KW-0863">Zinc-finger</keyword>
<dbReference type="GO" id="GO:0008270">
    <property type="term" value="F:zinc ion binding"/>
    <property type="evidence" value="ECO:0007669"/>
    <property type="project" value="UniProtKB-KW"/>
</dbReference>
<proteinExistence type="predicted"/>
<feature type="region of interest" description="Disordered" evidence="7">
    <location>
        <begin position="1172"/>
        <end position="1240"/>
    </location>
</feature>
<protein>
    <recommendedName>
        <fullName evidence="8">GATA-type domain-containing protein</fullName>
    </recommendedName>
</protein>
<dbReference type="PRINTS" id="PR00619">
    <property type="entry name" value="GATAZNFINGER"/>
</dbReference>
<feature type="region of interest" description="Disordered" evidence="7">
    <location>
        <begin position="83"/>
        <end position="102"/>
    </location>
</feature>
<dbReference type="InterPro" id="IPR013088">
    <property type="entry name" value="Znf_NHR/GATA"/>
</dbReference>
<feature type="region of interest" description="Disordered" evidence="7">
    <location>
        <begin position="636"/>
        <end position="686"/>
    </location>
</feature>